<feature type="compositionally biased region" description="Polar residues" evidence="1">
    <location>
        <begin position="4888"/>
        <end position="4901"/>
    </location>
</feature>
<feature type="region of interest" description="Disordered" evidence="1">
    <location>
        <begin position="364"/>
        <end position="406"/>
    </location>
</feature>
<feature type="compositionally biased region" description="Basic and acidic residues" evidence="1">
    <location>
        <begin position="3705"/>
        <end position="3732"/>
    </location>
</feature>
<feature type="compositionally biased region" description="Basic residues" evidence="1">
    <location>
        <begin position="4820"/>
        <end position="4830"/>
    </location>
</feature>
<feature type="compositionally biased region" description="Pro residues" evidence="1">
    <location>
        <begin position="4008"/>
        <end position="4020"/>
    </location>
</feature>
<feature type="compositionally biased region" description="Polar residues" evidence="1">
    <location>
        <begin position="121"/>
        <end position="132"/>
    </location>
</feature>
<feature type="region of interest" description="Disordered" evidence="1">
    <location>
        <begin position="1"/>
        <end position="22"/>
    </location>
</feature>
<proteinExistence type="predicted"/>
<feature type="region of interest" description="Disordered" evidence="1">
    <location>
        <begin position="330"/>
        <end position="352"/>
    </location>
</feature>
<evidence type="ECO:0000313" key="2">
    <source>
        <dbReference type="EMBL" id="CUC09522.1"/>
    </source>
</evidence>
<feature type="compositionally biased region" description="Basic and acidic residues" evidence="1">
    <location>
        <begin position="3449"/>
        <end position="3462"/>
    </location>
</feature>
<feature type="compositionally biased region" description="Basic and acidic residues" evidence="1">
    <location>
        <begin position="484"/>
        <end position="506"/>
    </location>
</feature>
<feature type="compositionally biased region" description="Low complexity" evidence="1">
    <location>
        <begin position="3055"/>
        <end position="3067"/>
    </location>
</feature>
<feature type="compositionally biased region" description="Low complexity" evidence="1">
    <location>
        <begin position="4274"/>
        <end position="4293"/>
    </location>
</feature>
<feature type="compositionally biased region" description="Basic and acidic residues" evidence="1">
    <location>
        <begin position="2562"/>
        <end position="2580"/>
    </location>
</feature>
<feature type="region of interest" description="Disordered" evidence="1">
    <location>
        <begin position="4451"/>
        <end position="4965"/>
    </location>
</feature>
<accession>A0A0K6S7K4</accession>
<feature type="region of interest" description="Disordered" evidence="1">
    <location>
        <begin position="2902"/>
        <end position="2941"/>
    </location>
</feature>
<feature type="compositionally biased region" description="Low complexity" evidence="1">
    <location>
        <begin position="5070"/>
        <end position="5079"/>
    </location>
</feature>
<feature type="region of interest" description="Disordered" evidence="1">
    <location>
        <begin position="2956"/>
        <end position="3205"/>
    </location>
</feature>
<feature type="compositionally biased region" description="Pro residues" evidence="1">
    <location>
        <begin position="4795"/>
        <end position="4804"/>
    </location>
</feature>
<feature type="compositionally biased region" description="Low complexity" evidence="1">
    <location>
        <begin position="111"/>
        <end position="120"/>
    </location>
</feature>
<feature type="compositionally biased region" description="Low complexity" evidence="1">
    <location>
        <begin position="1755"/>
        <end position="1773"/>
    </location>
</feature>
<feature type="compositionally biased region" description="Polar residues" evidence="1">
    <location>
        <begin position="3794"/>
        <end position="3809"/>
    </location>
</feature>
<dbReference type="EMBL" id="CDMZ01001004">
    <property type="protein sequence ID" value="CUC09522.1"/>
    <property type="molecule type" value="Genomic_DNA"/>
</dbReference>
<feature type="region of interest" description="Disordered" evidence="1">
    <location>
        <begin position="106"/>
        <end position="158"/>
    </location>
</feature>
<feature type="compositionally biased region" description="Basic and acidic residues" evidence="1">
    <location>
        <begin position="1807"/>
        <end position="1816"/>
    </location>
</feature>
<feature type="compositionally biased region" description="Polar residues" evidence="1">
    <location>
        <begin position="3574"/>
        <end position="3586"/>
    </location>
</feature>
<feature type="region of interest" description="Disordered" evidence="1">
    <location>
        <begin position="2083"/>
        <end position="2119"/>
    </location>
</feature>
<feature type="compositionally biased region" description="Low complexity" evidence="1">
    <location>
        <begin position="3078"/>
        <end position="3090"/>
    </location>
</feature>
<feature type="compositionally biased region" description="Polar residues" evidence="1">
    <location>
        <begin position="5046"/>
        <end position="5061"/>
    </location>
</feature>
<feature type="compositionally biased region" description="Basic and acidic residues" evidence="1">
    <location>
        <begin position="4665"/>
        <end position="4684"/>
    </location>
</feature>
<feature type="compositionally biased region" description="Low complexity" evidence="1">
    <location>
        <begin position="4920"/>
        <end position="4929"/>
    </location>
</feature>
<feature type="region of interest" description="Disordered" evidence="1">
    <location>
        <begin position="872"/>
        <end position="929"/>
    </location>
</feature>
<feature type="region of interest" description="Disordered" evidence="1">
    <location>
        <begin position="3546"/>
        <end position="4107"/>
    </location>
</feature>
<feature type="region of interest" description="Disordered" evidence="1">
    <location>
        <begin position="2414"/>
        <end position="2437"/>
    </location>
</feature>
<feature type="compositionally biased region" description="Polar residues" evidence="1">
    <location>
        <begin position="4748"/>
        <end position="4762"/>
    </location>
</feature>
<reference evidence="2" key="1">
    <citation type="submission" date="2014-11" db="EMBL/GenBank/DDBJ databases">
        <title>Molecular phylogeny of cliff fern family Woodsiaceae with morphological implications.</title>
        <authorList>
            <person name="Shao Y.-Z."/>
            <person name="Wei R."/>
            <person name="Zhang X.-C."/>
        </authorList>
    </citation>
    <scope>NUCLEOTIDE SEQUENCE</scope>
</reference>
<feature type="compositionally biased region" description="Basic and acidic residues" evidence="1">
    <location>
        <begin position="2103"/>
        <end position="2119"/>
    </location>
</feature>
<feature type="compositionally biased region" description="Polar residues" evidence="1">
    <location>
        <begin position="7"/>
        <end position="19"/>
    </location>
</feature>
<feature type="compositionally biased region" description="Basic and acidic residues" evidence="1">
    <location>
        <begin position="5204"/>
        <end position="5225"/>
    </location>
</feature>
<feature type="region of interest" description="Disordered" evidence="1">
    <location>
        <begin position="1083"/>
        <end position="1102"/>
    </location>
</feature>
<feature type="compositionally biased region" description="Polar residues" evidence="1">
    <location>
        <begin position="3678"/>
        <end position="3693"/>
    </location>
</feature>
<feature type="region of interest" description="Disordered" evidence="1">
    <location>
        <begin position="1497"/>
        <end position="1523"/>
    </location>
</feature>
<feature type="compositionally biased region" description="Polar residues" evidence="1">
    <location>
        <begin position="4096"/>
        <end position="4105"/>
    </location>
</feature>
<feature type="compositionally biased region" description="Basic and acidic residues" evidence="1">
    <location>
        <begin position="1497"/>
        <end position="1514"/>
    </location>
</feature>
<feature type="compositionally biased region" description="Basic and acidic residues" evidence="1">
    <location>
        <begin position="4032"/>
        <end position="4063"/>
    </location>
</feature>
<feature type="compositionally biased region" description="Polar residues" evidence="1">
    <location>
        <begin position="4295"/>
        <end position="4324"/>
    </location>
</feature>
<feature type="compositionally biased region" description="Polar residues" evidence="1">
    <location>
        <begin position="3603"/>
        <end position="3623"/>
    </location>
</feature>
<feature type="region of interest" description="Disordered" evidence="1">
    <location>
        <begin position="483"/>
        <end position="510"/>
    </location>
</feature>
<gene>
    <name evidence="2" type="ORF">Cvel_4390.t4.CR1</name>
</gene>
<evidence type="ECO:0000256" key="1">
    <source>
        <dbReference type="SAM" id="MobiDB-lite"/>
    </source>
</evidence>
<feature type="region of interest" description="Disordered" evidence="1">
    <location>
        <begin position="2546"/>
        <end position="2583"/>
    </location>
</feature>
<feature type="compositionally biased region" description="Basic and acidic residues" evidence="1">
    <location>
        <begin position="343"/>
        <end position="352"/>
    </location>
</feature>
<feature type="compositionally biased region" description="Basic and acidic residues" evidence="1">
    <location>
        <begin position="4211"/>
        <end position="4220"/>
    </location>
</feature>
<feature type="compositionally biased region" description="Gly residues" evidence="1">
    <location>
        <begin position="4582"/>
        <end position="4596"/>
    </location>
</feature>
<feature type="compositionally biased region" description="Acidic residues" evidence="1">
    <location>
        <begin position="4064"/>
        <end position="4079"/>
    </location>
</feature>
<feature type="compositionally biased region" description="Basic and acidic residues" evidence="1">
    <location>
        <begin position="5008"/>
        <end position="5027"/>
    </location>
</feature>
<feature type="compositionally biased region" description="Polar residues" evidence="1">
    <location>
        <begin position="5248"/>
        <end position="5261"/>
    </location>
</feature>
<feature type="compositionally biased region" description="Low complexity" evidence="1">
    <location>
        <begin position="1640"/>
        <end position="1654"/>
    </location>
</feature>
<feature type="compositionally biased region" description="Basic and acidic residues" evidence="1">
    <location>
        <begin position="889"/>
        <end position="902"/>
    </location>
</feature>
<feature type="compositionally biased region" description="Polar residues" evidence="1">
    <location>
        <begin position="3000"/>
        <end position="3018"/>
    </location>
</feature>
<dbReference type="VEuPathDB" id="CryptoDB:Cvel_4390"/>
<feature type="region of interest" description="Disordered" evidence="1">
    <location>
        <begin position="283"/>
        <end position="314"/>
    </location>
</feature>
<feature type="compositionally biased region" description="Polar residues" evidence="1">
    <location>
        <begin position="908"/>
        <end position="920"/>
    </location>
</feature>
<feature type="region of interest" description="Disordered" evidence="1">
    <location>
        <begin position="1207"/>
        <end position="1239"/>
    </location>
</feature>
<sequence>MRRSQSRKGSTGSNNSHYETQGDIPWLITDDIFPEEVKPFEENIFRKGLAAAPSSSLTGDQSYLDLIPLRNAPADPEEVIPKYAKKHIQTLNFIEEVTPFRTAREIRKAQRASQRSSQAATGTRASQVSNFRGSVAPDVGGDRASLRVPNGRRGTVKGSIADTRRNTSIKASFMDTDGRPPIAKRNPSIKASFADTGDRPNFRRNASIKASFVETGDRPNLRSKSIKASFADPGDSPTFQRARRDNAARASIFNPGSASTSAWVARQNYLLSRDVHFEETINLVNRPKDPPQGSPIAATGGGESHGRRSGKAATSAGPFFVSKNVNASCQKKHQVQGGGTKSPAREKDSTNAFEHREVFTLPSERRTASVFFQPSKGPDPRVRISSSSPQPRQPPASGGVQSPKGGASLLLTMKARQGMGGRRLFIADAEEGDEAGTLVQAVVVQFMKEKRAQSGNAKMSPSKGRKGLKGTIESFSRIVTEKTGLGRREREALEEEERRERERGEGTRSLSPFFMKTNANLNVLPKREQEDKWEGGSVLSEDGAEIDGLFRRYRAERSAELMQFLEFLRQRRAVREAQAAKDLRPDELTGLRKISVGDADGMEQEEERLVLGKEKGKGREGETAVLKDFMKPLEDSLSPAAKRNFLRVRRRENWNDYAKWQATADRMMFWLSVRDFCQHTLKVAEGVAHWLKYSDDTGRMPTDFVGCEWMKVWEVATDNSQKTLESWADGVPKWQQARRRLIQELLKHSDRRSASALVMKWESLYETMRLLFCLVCSLGDPFWWQRLAYEAEKGNLQKKVDTIGSERQKRQEAARAALKAAHDLRRGMTTSPARGVVSLKLRTMNSGVVVADESPVGADESSIFMESTAQLDGLTEEPPPDSDSSSDATEARTEKTEDEWGSRKSKNKASTMSRGGSFSQPKDRDTRAPLMVLEPSLTGQRRADKLIMEIFLPALPAEKERRKPLYELILRVLRRGLNRGVRAEEVETIRRGEMILGVEVDEWTLDGQARLKFPTIGASAYLPDPPLSSEEVMNSQRSRHQNARLRVIDALLKIKEPPKELRLLIALLSRAAKNGTTLPKLPKLIGGPTANEEGGGADGSPLSRLQEKMWLPEEFHELAVQECIQMSEQWKNLRVQILKEAETLSVLVSGLLRPPPSSDARAGTPTDDLIKLFKEHGILKTSQLWEALQKGKPRSSRAVLLGENEAVELEEEQEGDSKGEEGSPKSPTEEEKEKEKERERQRLIAARRLSQTTILSVAAEAEQAVRRFVSSTVEDGIESWKTAENRKDAEAPAIATALSSAFGKWDARLEAIKEASAEMFPPSLLEETSPKLGAEAPSVVFLRPLGFDTVSQSVRQAGRQADRQATERTKTASNAILHFLKATEKTVQMPVDSEAIRRFNLPPPANFLTLFAPLASPTASVTSSPIRSKPTSTALDSALSDLSDEAAADGGDASPIRAVKRNPRLELLPPGTLQILAREAAQQCYLRSAEGALDHAVEEGSDAAKARRKKEEKERKKRAQKANHGVAIPATFPKFRHTAVDSVILEEAARINENVARLLVGVTSLSEKVLQLKKDEEEEVGRLQKVQVEEARAVQEKTEVASKGTPRNIERAQSKAKLAKAASKLMTASKIMGGKSKGTPAASSKSSHPSAQPPHGGGAKPKSAQAGAEQQLEEKEKEKGTADSRAKASQKQGTGDARTAPKAQPSRGGPVNVMQPPQSPPQSPLSGRVPLSRSTSPERPISPQRRPPHPTLGLPRPTSPGSDSSGSELSPTSRETTGMHSTHRRVSLIIPDDASAPRRRSVLEAPQHQEVRRRDRVQSMQMDRFAFGVTDALREAFMMEGPQLTLPKELLQHRPADPRLQAPKTAIEQEEFFEQQKTKMIEKEKELGELIEFWQAKHEAAEADAEGREDEAAALSIWETELGGIVSMSEGIMEEGGGRGRQPQHFCLLTFFGRLQDLKGRDVSSDASLSLFDKDDDESSFSDRLSAGESSLSSVDLLGAEGTEQLRAYLDRIEMSGWLGEGDQGTRPNSADKERGSPRTLGRKGGAHTAAAMKKRKPRPAPQRTRSCPGLVEEAAVREWRRKVARQQPRGSISFAGPEEEKETEKPTRSRRDTKMGRRKTEVYNDGKMDAFLKEIKEQAKEVMMFEKEGADQREETRDCAYKEITQLTRDRRKAKSQKKTQILGSSPKQARGREFLWALLEGLRCISENSIGLLEPQARRAFSTLLWDILETVSGFHRLDPADKKSPLQKPQGAAEAAADEARSLSAKGSAAGSALVTFLRRSKGLTETLETSAPVRAARGALAVMQSDLAAAEAKKQEETERAGQGQSLLDSQIPTRFAVQQTLVGIRHLLECLGGLDCGARLVVLSHLAQMEEDRITYFDKTGKSQTARAITALQLHSILTAEISGTEAQIATAETEAQAEEAKGSPERDDEGELVVQAEVSPSFLSHTDTRKDLLRAFFNAWRLVVNVKKTRIRGMSRPVHGEGETLGGASGAAEGPTKLQQSMKALGVSQTSQGKIGQGAERGVQNVLDLLFGVDDGEPGGGKVAGVLDESEVSDGSGRDSDSKKGQEEKKEGLGRPKGWNAGYKRFSVCSSVASIRGWPAGLGEGDQPTQMRVLRQRKEEAELLMRREMGEGDEDGGAVAQLLATLHEKREKEHEMVAWMKSAFQEIRDSARQRRIRELNDLWMRGQEQGIDYAQVLKKRMAYHKKRHNQAAKSGASNSRLAEMKEVQGDPDGRSLPRTAFFDVLDDALAMEVEEHKEKGRAYRKRKQRRHGVLDAPQRRQSALLQDIQREIRALAGKSGGGPMVTFGDGVEVDDAREKEMRSLARLNSLLAASEGGGIARIGAGGSRHAAQLHRALDEFSSIDKFRPFAERLEQAGLADAEGAILREMRSMRGLSRSGFTTPAAGMGRSRPTSVSPSSRRGHGRPGALVGQRGEETAYMREAMRAMALSKKRTLRIDGPKRAHTSMTEFRLGRRGSTPDLTGFSSDTDFRSAVDSQYSSDDQLDAQSQLSGLTRDRDGSQWSKKSSRTSRRQQDGRKRKNKQTRPRQSVAVSAPASLPSESDSEPGGAKSGGATSRSGAASRAWGKRLLEDSRTATEYREEQERQRREDLEKKGWFPVNREAEGQKGRKGGPRESLSGQESKDDDEPKTKRKAASKAEPAFRVKPYKYPAQAKAGGQRRVSMRTSEQPPTEPQKGMRGALLRGKKRVTGQPRVGFGPSHLKSLSMSASASMHGVRLGTERQQGSSHQFQQRFLSGSRSADSLGRSMESFDGGLMRGAGVFGFFGLLGKRVDLGESGRGLSGVLAGAGAEALEGSQVSDGEDGFIHQSAVQRMLEANRSAILKDAAIAETEKVKRLIRLIEKGVMKHQKQRLDLVDAALQGVQQEAMTDLIQSLETQEGMDAPVVSVSLLDELSKVVAAAGTAAEDESPTVVRSEREFDEQEEREKRSVGVQRTEDVEVDDGFSPHANRRAFPIRVPLEQTPKERPKRLTLAGFLLSQHPQEKTSASAVKERNLAKEGWVKLQPSSPHAVALSPTVIPHSPSANLSNPRGAGKNEFFHRFPPPLVGGASTTQTRHLSSPAPSKKDGGAKLVPPPSPSNLHSRWSPSKSGSRPVSGHTQEGGEKAPKPSDGIMASDDAGRAQLNLSAHASAEVQRPGTQTETLNGPGRDQHPSTRSGTPSIRPQSDSPSPIFFHEVTQPGEKEREMEKTGKAAEKDSSAAEKNRHTEGLSGNHVSPANVKLSLPVGVQQSESVSPFVTLRERGRRALRGPEGGDGAQKKEGRRRRKGDSTSLFSPFVSVTSLKTQEQKRLTKGLSPRPRSHKFGETDASDSSEAVRSHGRTKSRASTRGRIYRGRPKSRGGTGGEARDQHSSRGVSRMSETIRKPTMEFSARGFLGQRQRTKQDLMAHFREQNTWSAGRKGSKKSRSSGNRGDGRGSPQPQRSAGDDSSLRFTMTHSMKPPALPALRLKEPPGTHPSPAPMGGPHEPEPASLTSLLGTRPAPVITPPSPSPPTSPHRPSSKSQDANRGGEGEKANRRVSEGVVEETPRERKVTTQREDDAPEAEQKEEDEDQTGEQEASKPSRPKRSPRRQSTVQFNVDSQAKIEAALQQDLPDVDSDLQSRRASLADRYAQRRASTQRVSLEGGVGTGISAQTAMRNQLSRHGSLAGANSEVSLAELKEHVDEMKECNAELMKIGKVRELVKNNLKKEEQESPKQRKVLTPNGQNILRFSLPDDDDDVDGLSPPHVRRRQTHGGHLSPRSPSVRLPRQTPTHQTPPYQQQQEQQGTPRVSRSPSHRQSTTLQPHARNSSPRPAGSLNQPSPSAGAAGVSSRPLSVISGISGVTVAADEKGRPMRMTLKTLNLLQASPHAVSHRQERSPGRLTHANRQKDARGVVQSPSPFKDFDDDVEILLNKTSQGLTEATAAASMSTSWYSPPMSMSLWRVAGAPSKEKGTGGRVQPPHPRPHFQRTGEDGLAEVSAGRDPQRKQRQRQRQNLGGVRSRPSPPPPPTRRILSDSGPDPNSPVQTSNMPFGAATFYGGEAHAHLSSQAETARTWARDNGGSPAMRGEGPGSVTAGPGGFAAVHGGGGTESGTQRRRIGGGFSPIQEARGGSKSPSRRPPFHPQGVGSPHADALKGRGGKLANKSPLGSLCIGFPFHSPAEEKERSSNLHDENRRGLPDEAVGLVLTARVPSHTSSPSPASRRPSPSGRSGSPKRSQPVANDSQTPSHLHTSTTTSGWRQIGWNNKQDTQLMSMRSNKSDLPFSPDTQTHKILLSAPRATASSGFAGPVSPPSPPSPGPLRLGPRDRETSGRGRSSRKAGRRRERGNTGETSERRPARTMLDFSSARSSLGRREKMESQQEFILSPSESYLPPVTEKEVMGQQRQHLMTCGSASRRTPKHSHSESSHSPPPVPSVSAVRMSPPGSAEGCQKEDRIPQIPRTTTQSVVTPSPPVVPSLPISASFRKRQAFAELTEARVPPSVFFSNKFEKRALASYLRGRWRTRQEQQRRQQEQTEGAEGRGKNSRQAEALTGNRSRKTSARTSRCASPVSMQAQADSPVRLRSRQTSSLSRQRGQTDVSGRHQISPRADAGSNSLMVVPSRRPAAKQNPRWRAPASDGLSDSSDEDPGNPLQKFAGGGVGVGGGWDAMFRQIGLGGMEDQLRAEKAKKSGELVAAAAAARIRRRPNALEPKRKNFTSQRREPEKKSERATKDTSADSKAKSPPVLLPFLFLPKSETSHHPNDTQICTSSQVSTSVPPLLQPRHATQPGIFPASQTKINQSPAPLQIVVEGDTSGPRPASRGRSLSPERKHWQAPEKEKRFQRRANSPPKASLKRLQAGSSSASSKPHDPASLASLLVQGGSVPPLS</sequence>
<feature type="compositionally biased region" description="Polar residues" evidence="1">
    <location>
        <begin position="4865"/>
        <end position="4874"/>
    </location>
</feature>
<feature type="compositionally biased region" description="Low complexity" evidence="1">
    <location>
        <begin position="5228"/>
        <end position="5238"/>
    </location>
</feature>
<feature type="region of interest" description="Disordered" evidence="1">
    <location>
        <begin position="3427"/>
        <end position="3472"/>
    </location>
</feature>
<feature type="region of interest" description="Disordered" evidence="1">
    <location>
        <begin position="4211"/>
        <end position="4341"/>
    </location>
</feature>
<feature type="compositionally biased region" description="Low complexity" evidence="1">
    <location>
        <begin position="4945"/>
        <end position="4954"/>
    </location>
</feature>
<feature type="region of interest" description="Disordered" evidence="1">
    <location>
        <begin position="2019"/>
        <end position="2070"/>
    </location>
</feature>
<feature type="compositionally biased region" description="Basic and acidic residues" evidence="1">
    <location>
        <begin position="1672"/>
        <end position="1686"/>
    </location>
</feature>
<feature type="compositionally biased region" description="Low complexity" evidence="1">
    <location>
        <begin position="4325"/>
        <end position="4336"/>
    </location>
</feature>
<feature type="compositionally biased region" description="Basic residues" evidence="1">
    <location>
        <begin position="3842"/>
        <end position="3863"/>
    </location>
</feature>
<feature type="region of interest" description="Disordered" evidence="1">
    <location>
        <begin position="4371"/>
        <end position="4409"/>
    </location>
</feature>
<feature type="compositionally biased region" description="Basic and acidic residues" evidence="1">
    <location>
        <begin position="1215"/>
        <end position="1239"/>
    </location>
</feature>
<feature type="region of interest" description="Disordered" evidence="1">
    <location>
        <begin position="5004"/>
        <end position="5146"/>
    </location>
</feature>
<name>A0A0K6S7K4_9ALVE</name>
<feature type="compositionally biased region" description="Polar residues" evidence="1">
    <location>
        <begin position="5278"/>
        <end position="5288"/>
    </location>
</feature>
<feature type="region of interest" description="Disordered" evidence="1">
    <location>
        <begin position="5169"/>
        <end position="5372"/>
    </location>
</feature>
<feature type="compositionally biased region" description="Low complexity" evidence="1">
    <location>
        <begin position="2915"/>
        <end position="2925"/>
    </location>
</feature>
<feature type="compositionally biased region" description="Basic and acidic residues" evidence="1">
    <location>
        <begin position="5311"/>
        <end position="5324"/>
    </location>
</feature>
<feature type="compositionally biased region" description="Basic and acidic residues" evidence="1">
    <location>
        <begin position="3906"/>
        <end position="3916"/>
    </location>
</feature>
<protein>
    <submittedName>
        <fullName evidence="2">Uncharacterized protein</fullName>
    </submittedName>
</protein>
<feature type="region of interest" description="Disordered" evidence="1">
    <location>
        <begin position="1628"/>
        <end position="1816"/>
    </location>
</feature>
<feature type="compositionally biased region" description="Basic and acidic residues" evidence="1">
    <location>
        <begin position="3094"/>
        <end position="3133"/>
    </location>
</feature>
<feature type="compositionally biased region" description="Low complexity" evidence="1">
    <location>
        <begin position="4697"/>
        <end position="4742"/>
    </location>
</feature>
<feature type="compositionally biased region" description="Basic residues" evidence="1">
    <location>
        <begin position="3031"/>
        <end position="3051"/>
    </location>
</feature>
<feature type="compositionally biased region" description="Basic and acidic residues" evidence="1">
    <location>
        <begin position="4831"/>
        <end position="4842"/>
    </location>
</feature>
<organism evidence="2">
    <name type="scientific">Chromera velia CCMP2878</name>
    <dbReference type="NCBI Taxonomy" id="1169474"/>
    <lineage>
        <taxon>Eukaryota</taxon>
        <taxon>Sar</taxon>
        <taxon>Alveolata</taxon>
        <taxon>Colpodellida</taxon>
        <taxon>Chromeraceae</taxon>
        <taxon>Chromera</taxon>
    </lineage>
</organism>